<organism evidence="2 3">
    <name type="scientific">Vitis rotundifolia</name>
    <name type="common">Muscadine grape</name>
    <dbReference type="NCBI Taxonomy" id="103349"/>
    <lineage>
        <taxon>Eukaryota</taxon>
        <taxon>Viridiplantae</taxon>
        <taxon>Streptophyta</taxon>
        <taxon>Embryophyta</taxon>
        <taxon>Tracheophyta</taxon>
        <taxon>Spermatophyta</taxon>
        <taxon>Magnoliopsida</taxon>
        <taxon>eudicotyledons</taxon>
        <taxon>Gunneridae</taxon>
        <taxon>Pentapetalae</taxon>
        <taxon>rosids</taxon>
        <taxon>Vitales</taxon>
        <taxon>Vitaceae</taxon>
        <taxon>Viteae</taxon>
        <taxon>Vitis</taxon>
    </lineage>
</organism>
<dbReference type="InterPro" id="IPR023393">
    <property type="entry name" value="START-like_dom_sf"/>
</dbReference>
<feature type="region of interest" description="Disordered" evidence="1">
    <location>
        <begin position="492"/>
        <end position="534"/>
    </location>
</feature>
<feature type="region of interest" description="Disordered" evidence="1">
    <location>
        <begin position="563"/>
        <end position="588"/>
    </location>
</feature>
<evidence type="ECO:0000313" key="2">
    <source>
        <dbReference type="EMBL" id="KAJ9693839.1"/>
    </source>
</evidence>
<protein>
    <submittedName>
        <fullName evidence="2">Uncharacterized protein</fullName>
    </submittedName>
</protein>
<dbReference type="Gene3D" id="3.30.530.20">
    <property type="match status" value="1"/>
</dbReference>
<keyword evidence="3" id="KW-1185">Reference proteome</keyword>
<gene>
    <name evidence="2" type="ORF">PVL29_009682</name>
</gene>
<evidence type="ECO:0000313" key="3">
    <source>
        <dbReference type="Proteomes" id="UP001168098"/>
    </source>
</evidence>
<evidence type="ECO:0000256" key="1">
    <source>
        <dbReference type="SAM" id="MobiDB-lite"/>
    </source>
</evidence>
<accession>A0AA38ZT08</accession>
<dbReference type="AlphaFoldDB" id="A0AA38ZT08"/>
<proteinExistence type="predicted"/>
<sequence length="606" mass="67551">MEGKQNISQYRERMDKTLASHDLANEEALKAIVKNQLLHSSEHDFKGDFDNVLEKRTKQVSNFLEMLRSTSKIDKEGSTTSEPPNAGWKLKQDNKEYRVMYREGPQGTPFHSLLVEGYIDGAVDVCLCVSWEASLYKKWWPQFTIPTFKVVASKCLQKIRIGEQISLVRMKLSWPLSAREAVVHYFEVEYFQDDLIIVLLNSISDSENFDESTYGLTDDGTPELKDTVRIDVVGGFAVQQVTPDRSYFRTIANMDIKLDFVPPSLINFISRQLVGSGFRLYQKIVASATEGNEDFHEALGEPLYTRIREGLCSNAKPTEALGLEELKIDDACTHAEEYLVESVQADVKDINQRILRDDPAAESPSESSPVAEGKTFCEIQEEEIEEGGHLKGDNKGVDPPPISPGVMKDCNGIDLAPIDQMAEKCPVNDNGVCVSPKVEEALGTLEEIISVIRGFGHNTQSNFLSIFANEGSNLEKDALKRTISSADGRVHSNGEVFVKPSENGTVERTSVEPRNSPGTQNSRYTGSNSQSREVNHNRIAPASPEQNLSSPCETQQVALHLSRSEVMERPMLKTSDNSEANVSVDEEQKLNRPKRRGFCCFNVISG</sequence>
<dbReference type="EMBL" id="JARBHA010000008">
    <property type="protein sequence ID" value="KAJ9693839.1"/>
    <property type="molecule type" value="Genomic_DNA"/>
</dbReference>
<comment type="caution">
    <text evidence="2">The sequence shown here is derived from an EMBL/GenBank/DDBJ whole genome shotgun (WGS) entry which is preliminary data.</text>
</comment>
<dbReference type="PANTHER" id="PTHR34560:SF1">
    <property type="entry name" value="START DOMAIN-CONTAINING PROTEIN"/>
    <property type="match status" value="1"/>
</dbReference>
<reference evidence="2 3" key="1">
    <citation type="journal article" date="2023" name="BMC Biotechnol.">
        <title>Vitis rotundifolia cv Carlos genome sequencing.</title>
        <authorList>
            <person name="Huff M."/>
            <person name="Hulse-Kemp A."/>
            <person name="Scheffler B."/>
            <person name="Youngblood R."/>
            <person name="Simpson S."/>
            <person name="Babiker E."/>
            <person name="Staton M."/>
        </authorList>
    </citation>
    <scope>NUCLEOTIDE SEQUENCE [LARGE SCALE GENOMIC DNA]</scope>
    <source>
        <tissue evidence="2">Leaf</tissue>
    </source>
</reference>
<dbReference type="Proteomes" id="UP001168098">
    <property type="component" value="Unassembled WGS sequence"/>
</dbReference>
<dbReference type="SUPFAM" id="SSF55961">
    <property type="entry name" value="Bet v1-like"/>
    <property type="match status" value="1"/>
</dbReference>
<feature type="compositionally biased region" description="Polar residues" evidence="1">
    <location>
        <begin position="502"/>
        <end position="532"/>
    </location>
</feature>
<dbReference type="PANTHER" id="PTHR34560">
    <property type="entry name" value="POLYKETIDE CYCLASE/DEHYDRASE/LIPID TRANSPORT SUPERFAMILY PROTEIN"/>
    <property type="match status" value="1"/>
</dbReference>
<name>A0AA38ZT08_VITRO</name>